<name>H9M907_PINRA</name>
<evidence type="ECO:0000313" key="2">
    <source>
        <dbReference type="EMBL" id="AEW07603.1"/>
    </source>
</evidence>
<dbReference type="InterPro" id="IPR050231">
    <property type="entry name" value="Iron_ascorbate_oxido_reductase"/>
</dbReference>
<gene>
    <name evidence="2" type="ORF">0_6545_01</name>
</gene>
<dbReference type="PROSITE" id="PS51471">
    <property type="entry name" value="FE2OG_OXY"/>
    <property type="match status" value="1"/>
</dbReference>
<dbReference type="SUPFAM" id="SSF51197">
    <property type="entry name" value="Clavaminate synthase-like"/>
    <property type="match status" value="1"/>
</dbReference>
<dbReference type="InterPro" id="IPR005123">
    <property type="entry name" value="Oxoglu/Fe-dep_dioxygenase_dom"/>
</dbReference>
<evidence type="ECO:0000259" key="1">
    <source>
        <dbReference type="PROSITE" id="PS51471"/>
    </source>
</evidence>
<reference evidence="2" key="1">
    <citation type="submission" date="2011-12" db="EMBL/GenBank/DDBJ databases">
        <title>Nucleotide Diversity and Divergence in the Loblolly Pine Gene Space.</title>
        <authorList>
            <person name="Neale D.B."/>
            <person name="Wegrzyn J.L."/>
            <person name="Lee J.M."/>
            <person name="Eckert A.J."/>
            <person name="Liechty J.D."/>
            <person name="Stevens K.A."/>
            <person name="Langley C.H."/>
        </authorList>
    </citation>
    <scope>NUCLEOTIDE SEQUENCE</scope>
    <source>
        <strain evidence="2">13484</strain>
        <tissue evidence="2">Megagametophyte</tissue>
    </source>
</reference>
<accession>H9M907</accession>
<organism evidence="2">
    <name type="scientific">Pinus radiata</name>
    <name type="common">Monterey pine</name>
    <name type="synonym">Pinus insignis</name>
    <dbReference type="NCBI Taxonomy" id="3347"/>
    <lineage>
        <taxon>Eukaryota</taxon>
        <taxon>Viridiplantae</taxon>
        <taxon>Streptophyta</taxon>
        <taxon>Embryophyta</taxon>
        <taxon>Tracheophyta</taxon>
        <taxon>Spermatophyta</taxon>
        <taxon>Pinopsida</taxon>
        <taxon>Pinidae</taxon>
        <taxon>Conifers I</taxon>
        <taxon>Pinales</taxon>
        <taxon>Pinaceae</taxon>
        <taxon>Pinus</taxon>
        <taxon>Pinus subgen. Pinus</taxon>
    </lineage>
</organism>
<dbReference type="EMBL" id="JQ261343">
    <property type="protein sequence ID" value="AEW07603.1"/>
    <property type="molecule type" value="Genomic_DNA"/>
</dbReference>
<feature type="non-terminal residue" evidence="2">
    <location>
        <position position="137"/>
    </location>
</feature>
<feature type="non-terminal residue" evidence="2">
    <location>
        <position position="1"/>
    </location>
</feature>
<proteinExistence type="predicted"/>
<protein>
    <recommendedName>
        <fullName evidence="1">Fe2OG dioxygenase domain-containing protein</fullName>
    </recommendedName>
</protein>
<dbReference type="AlphaFoldDB" id="H9M907"/>
<dbReference type="Pfam" id="PF03171">
    <property type="entry name" value="2OG-FeII_Oxy"/>
    <property type="match status" value="1"/>
</dbReference>
<sequence length="137" mass="15293">LVSQCLGLPANFLKELSGDRIEPFKILCYPRATTQKEEIGACEHQDSSSITVVGQDESGGYQVLKDGKWVDIKPTKGALVINIGDILQVWSNNRFRSAVHRVVNSKERRRCSFAYGSIPNPDMIVRPLPQFTTEVNC</sequence>
<dbReference type="InterPro" id="IPR027443">
    <property type="entry name" value="IPNS-like_sf"/>
</dbReference>
<dbReference type="Gene3D" id="2.60.120.330">
    <property type="entry name" value="B-lactam Antibiotic, Isopenicillin N Synthase, Chain"/>
    <property type="match status" value="1"/>
</dbReference>
<dbReference type="PANTHER" id="PTHR47990">
    <property type="entry name" value="2-OXOGLUTARATE (2OG) AND FE(II)-DEPENDENT OXYGENASE SUPERFAMILY PROTEIN-RELATED"/>
    <property type="match status" value="1"/>
</dbReference>
<feature type="domain" description="Fe2OG dioxygenase" evidence="1">
    <location>
        <begin position="20"/>
        <end position="119"/>
    </location>
</feature>
<dbReference type="InterPro" id="IPR044861">
    <property type="entry name" value="IPNS-like_FE2OG_OXY"/>
</dbReference>